<protein>
    <submittedName>
        <fullName evidence="2">Uncharacterized protein</fullName>
    </submittedName>
</protein>
<dbReference type="EMBL" id="AYRZ02000004">
    <property type="protein sequence ID" value="PHT83142.1"/>
    <property type="molecule type" value="Genomic_DNA"/>
</dbReference>
<dbReference type="InterPro" id="IPR008949">
    <property type="entry name" value="Isoprenoid_synthase_dom_sf"/>
</dbReference>
<reference evidence="2 3" key="2">
    <citation type="journal article" date="2017" name="Genome Biol.">
        <title>New reference genome sequences of hot pepper reveal the massive evolution of plant disease-resistance genes by retroduplication.</title>
        <authorList>
            <person name="Kim S."/>
            <person name="Park J."/>
            <person name="Yeom S.I."/>
            <person name="Kim Y.M."/>
            <person name="Seo E."/>
            <person name="Kim K.T."/>
            <person name="Kim M.S."/>
            <person name="Lee J.M."/>
            <person name="Cheong K."/>
            <person name="Shin H.S."/>
            <person name="Kim S.B."/>
            <person name="Han K."/>
            <person name="Lee J."/>
            <person name="Park M."/>
            <person name="Lee H.A."/>
            <person name="Lee H.Y."/>
            <person name="Lee Y."/>
            <person name="Oh S."/>
            <person name="Lee J.H."/>
            <person name="Choi E."/>
            <person name="Choi E."/>
            <person name="Lee S.E."/>
            <person name="Jeon J."/>
            <person name="Kim H."/>
            <person name="Choi G."/>
            <person name="Song H."/>
            <person name="Lee J."/>
            <person name="Lee S.C."/>
            <person name="Kwon J.K."/>
            <person name="Lee H.Y."/>
            <person name="Koo N."/>
            <person name="Hong Y."/>
            <person name="Kim R.W."/>
            <person name="Kang W.H."/>
            <person name="Huh J.H."/>
            <person name="Kang B.C."/>
            <person name="Yang T.J."/>
            <person name="Lee Y.H."/>
            <person name="Bennetzen J.L."/>
            <person name="Choi D."/>
        </authorList>
    </citation>
    <scope>NUCLEOTIDE SEQUENCE [LARGE SCALE GENOMIC DNA]</scope>
    <source>
        <strain evidence="3">cv. CM334</strain>
    </source>
</reference>
<dbReference type="STRING" id="4072.A0A2G2ZMD0"/>
<dbReference type="Gramene" id="PHT83142">
    <property type="protein sequence ID" value="PHT83142"/>
    <property type="gene ID" value="T459_11585"/>
</dbReference>
<proteinExistence type="predicted"/>
<evidence type="ECO:0000313" key="3">
    <source>
        <dbReference type="Proteomes" id="UP000222542"/>
    </source>
</evidence>
<keyword evidence="3" id="KW-1185">Reference proteome</keyword>
<dbReference type="Gene3D" id="1.10.600.10">
    <property type="entry name" value="Farnesyl Diphosphate Synthase"/>
    <property type="match status" value="1"/>
</dbReference>
<feature type="compositionally biased region" description="Basic residues" evidence="1">
    <location>
        <begin position="185"/>
        <end position="195"/>
    </location>
</feature>
<evidence type="ECO:0000256" key="1">
    <source>
        <dbReference type="SAM" id="MobiDB-lite"/>
    </source>
</evidence>
<evidence type="ECO:0000313" key="2">
    <source>
        <dbReference type="EMBL" id="PHT83142.1"/>
    </source>
</evidence>
<dbReference type="AlphaFoldDB" id="A0A2G2ZMD0"/>
<sequence length="230" mass="26488">MKKISTTLLDLFKDYDTKVKELHAFNGVCYVKEEAVEKEKGQLVTGIEFYMKEHNLSIEEVSERLSKIAENAWKDLNKEFIKPTVVLVKKVNHLLDDIRDLSENKIAKSMKRQVTMSSIRKALGVQITHSRLKPVKSVQIRDAAIPNMFLGNTEIIKNEVKEHTPIETSSIVESTAVEEKNQRIPWRKKNQRTLWRKKEPKNTTNTTSATEKRVPANVLSKSRSESESRI</sequence>
<comment type="caution">
    <text evidence="2">The sequence shown here is derived from an EMBL/GenBank/DDBJ whole genome shotgun (WGS) entry which is preliminary data.</text>
</comment>
<dbReference type="Proteomes" id="UP000222542">
    <property type="component" value="Unassembled WGS sequence"/>
</dbReference>
<organism evidence="2 3">
    <name type="scientific">Capsicum annuum</name>
    <name type="common">Capsicum pepper</name>
    <dbReference type="NCBI Taxonomy" id="4072"/>
    <lineage>
        <taxon>Eukaryota</taxon>
        <taxon>Viridiplantae</taxon>
        <taxon>Streptophyta</taxon>
        <taxon>Embryophyta</taxon>
        <taxon>Tracheophyta</taxon>
        <taxon>Spermatophyta</taxon>
        <taxon>Magnoliopsida</taxon>
        <taxon>eudicotyledons</taxon>
        <taxon>Gunneridae</taxon>
        <taxon>Pentapetalae</taxon>
        <taxon>asterids</taxon>
        <taxon>lamiids</taxon>
        <taxon>Solanales</taxon>
        <taxon>Solanaceae</taxon>
        <taxon>Solanoideae</taxon>
        <taxon>Capsiceae</taxon>
        <taxon>Capsicum</taxon>
    </lineage>
</organism>
<reference evidence="2 3" key="1">
    <citation type="journal article" date="2014" name="Nat. Genet.">
        <title>Genome sequence of the hot pepper provides insights into the evolution of pungency in Capsicum species.</title>
        <authorList>
            <person name="Kim S."/>
            <person name="Park M."/>
            <person name="Yeom S.I."/>
            <person name="Kim Y.M."/>
            <person name="Lee J.M."/>
            <person name="Lee H.A."/>
            <person name="Seo E."/>
            <person name="Choi J."/>
            <person name="Cheong K."/>
            <person name="Kim K.T."/>
            <person name="Jung K."/>
            <person name="Lee G.W."/>
            <person name="Oh S.K."/>
            <person name="Bae C."/>
            <person name="Kim S.B."/>
            <person name="Lee H.Y."/>
            <person name="Kim S.Y."/>
            <person name="Kim M.S."/>
            <person name="Kang B.C."/>
            <person name="Jo Y.D."/>
            <person name="Yang H.B."/>
            <person name="Jeong H.J."/>
            <person name="Kang W.H."/>
            <person name="Kwon J.K."/>
            <person name="Shin C."/>
            <person name="Lim J.Y."/>
            <person name="Park J.H."/>
            <person name="Huh J.H."/>
            <person name="Kim J.S."/>
            <person name="Kim B.D."/>
            <person name="Cohen O."/>
            <person name="Paran I."/>
            <person name="Suh M.C."/>
            <person name="Lee S.B."/>
            <person name="Kim Y.K."/>
            <person name="Shin Y."/>
            <person name="Noh S.J."/>
            <person name="Park J."/>
            <person name="Seo Y.S."/>
            <person name="Kwon S.Y."/>
            <person name="Kim H.A."/>
            <person name="Park J.M."/>
            <person name="Kim H.J."/>
            <person name="Choi S.B."/>
            <person name="Bosland P.W."/>
            <person name="Reeves G."/>
            <person name="Jo S.H."/>
            <person name="Lee B.W."/>
            <person name="Cho H.T."/>
            <person name="Choi H.S."/>
            <person name="Lee M.S."/>
            <person name="Yu Y."/>
            <person name="Do Choi Y."/>
            <person name="Park B.S."/>
            <person name="van Deynze A."/>
            <person name="Ashrafi H."/>
            <person name="Hill T."/>
            <person name="Kim W.T."/>
            <person name="Pai H.S."/>
            <person name="Ahn H.K."/>
            <person name="Yeam I."/>
            <person name="Giovannoni J.J."/>
            <person name="Rose J.K."/>
            <person name="Sorensen I."/>
            <person name="Lee S.J."/>
            <person name="Kim R.W."/>
            <person name="Choi I.Y."/>
            <person name="Choi B.S."/>
            <person name="Lim J.S."/>
            <person name="Lee Y.H."/>
            <person name="Choi D."/>
        </authorList>
    </citation>
    <scope>NUCLEOTIDE SEQUENCE [LARGE SCALE GENOMIC DNA]</scope>
    <source>
        <strain evidence="3">cv. CM334</strain>
    </source>
</reference>
<dbReference type="SUPFAM" id="SSF48576">
    <property type="entry name" value="Terpenoid synthases"/>
    <property type="match status" value="1"/>
</dbReference>
<feature type="region of interest" description="Disordered" evidence="1">
    <location>
        <begin position="182"/>
        <end position="230"/>
    </location>
</feature>
<gene>
    <name evidence="2" type="ORF">T459_11585</name>
</gene>
<accession>A0A2G2ZMD0</accession>
<name>A0A2G2ZMD0_CAPAN</name>